<reference evidence="1 2" key="1">
    <citation type="submission" date="2023-05" db="EMBL/GenBank/DDBJ databases">
        <title>Rombocin, a short stable natural nisin variant, displays selective antimicrobial activity against Listeria monocytogenes and employs dual mode of action to kill target bacterial strains.</title>
        <authorList>
            <person name="Wambui J."/>
            <person name="Stephan R."/>
            <person name="Kuipers O.P."/>
        </authorList>
    </citation>
    <scope>NUCLEOTIDE SEQUENCE [LARGE SCALE GENOMIC DNA]</scope>
    <source>
        <strain evidence="1 2">RC002</strain>
    </source>
</reference>
<organism evidence="1 2">
    <name type="scientific">Romboutsia sedimentorum</name>
    <dbReference type="NCBI Taxonomy" id="1368474"/>
    <lineage>
        <taxon>Bacteria</taxon>
        <taxon>Bacillati</taxon>
        <taxon>Bacillota</taxon>
        <taxon>Clostridia</taxon>
        <taxon>Peptostreptococcales</taxon>
        <taxon>Peptostreptococcaceae</taxon>
        <taxon>Romboutsia</taxon>
    </lineage>
</organism>
<dbReference type="InterPro" id="IPR014199">
    <property type="entry name" value="Spore_YtxC"/>
</dbReference>
<dbReference type="RefSeq" id="WP_284133520.1">
    <property type="nucleotide sequence ID" value="NZ_JASKYM010000009.1"/>
</dbReference>
<accession>A0ABT7ECF4</accession>
<dbReference type="Pfam" id="PF08812">
    <property type="entry name" value="YtxC"/>
    <property type="match status" value="1"/>
</dbReference>
<keyword evidence="2" id="KW-1185">Reference proteome</keyword>
<dbReference type="EMBL" id="JASKYM010000009">
    <property type="protein sequence ID" value="MDK2564605.1"/>
    <property type="molecule type" value="Genomic_DNA"/>
</dbReference>
<proteinExistence type="predicted"/>
<protein>
    <submittedName>
        <fullName evidence="1">Sporulation protein YtxC</fullName>
    </submittedName>
</protein>
<name>A0ABT7ECF4_9FIRM</name>
<comment type="caution">
    <text evidence="1">The sequence shown here is derived from an EMBL/GenBank/DDBJ whole genome shotgun (WGS) entry which is preliminary data.</text>
</comment>
<sequence>MKNIYLTLSEQDKAYAMKFLNSNNLKKELKYDDELVEIEISSDKQNEINKKEATEEITDLIIGIMKDKMLKEHLSKQYHDTYLREDEKIYMHLLDLFVEKENLIRQSVYSAVYNYIQNNDYINLEGFVKFRMKGFSKYISHIVDIAVEEYILKKDQDEFINVLKYFIDMQDEKIDLLKVHIMKDNSFLLYDKDGNRIDNIDNQEIVNMIIKENLNYEDFLISTLLTLCPKKIEILDTLNNNASKEIIETIKSIFVNKVVKVYEN</sequence>
<gene>
    <name evidence="1" type="ORF">QOZ84_13770</name>
</gene>
<dbReference type="Proteomes" id="UP001301012">
    <property type="component" value="Unassembled WGS sequence"/>
</dbReference>
<evidence type="ECO:0000313" key="1">
    <source>
        <dbReference type="EMBL" id="MDK2564605.1"/>
    </source>
</evidence>
<evidence type="ECO:0000313" key="2">
    <source>
        <dbReference type="Proteomes" id="UP001301012"/>
    </source>
</evidence>